<feature type="region of interest" description="Disordered" evidence="1">
    <location>
        <begin position="79"/>
        <end position="99"/>
    </location>
</feature>
<gene>
    <name evidence="2" type="ORF">CLOLEP_02033</name>
</gene>
<sequence>MTPEGKFRFYPVGPVDRLQKTVDCPHGKINSEHEAEQKQRRVFDFRYMRKVRVGQLDDIHWNQPLEAFHREVGQIQKADDGADEYQKRKQGKNQIVGQSGGGAPYIVAEIPLDQALYSGGPFSVSDEMKMIAFQ</sequence>
<name>A7VTY8_9FIRM</name>
<reference evidence="2 3" key="1">
    <citation type="submission" date="2007-08" db="EMBL/GenBank/DDBJ databases">
        <title>Draft genome sequence of Clostridium leptum (DSM 753).</title>
        <authorList>
            <person name="Sudarsanam P."/>
            <person name="Ley R."/>
            <person name="Guruge J."/>
            <person name="Turnbaugh P.J."/>
            <person name="Mahowald M."/>
            <person name="Liep D."/>
            <person name="Gordon J."/>
        </authorList>
    </citation>
    <scope>NUCLEOTIDE SEQUENCE [LARGE SCALE GENOMIC DNA]</scope>
    <source>
        <strain evidence="2 3">DSM 753</strain>
    </source>
</reference>
<evidence type="ECO:0000313" key="3">
    <source>
        <dbReference type="Proteomes" id="UP000003490"/>
    </source>
</evidence>
<comment type="caution">
    <text evidence="2">The sequence shown here is derived from an EMBL/GenBank/DDBJ whole genome shotgun (WGS) entry which is preliminary data.</text>
</comment>
<dbReference type="Proteomes" id="UP000003490">
    <property type="component" value="Unassembled WGS sequence"/>
</dbReference>
<dbReference type="AlphaFoldDB" id="A7VTY8"/>
<evidence type="ECO:0000256" key="1">
    <source>
        <dbReference type="SAM" id="MobiDB-lite"/>
    </source>
</evidence>
<dbReference type="HOGENOM" id="CLU_1892551_0_0_9"/>
<proteinExistence type="predicted"/>
<reference evidence="2 3" key="2">
    <citation type="submission" date="2007-08" db="EMBL/GenBank/DDBJ databases">
        <authorList>
            <person name="Fulton L."/>
            <person name="Clifton S."/>
            <person name="Fulton B."/>
            <person name="Xu J."/>
            <person name="Minx P."/>
            <person name="Pepin K.H."/>
            <person name="Johnson M."/>
            <person name="Thiruvilangam P."/>
            <person name="Bhonagiri V."/>
            <person name="Nash W.E."/>
            <person name="Wang C."/>
            <person name="Mardis E.R."/>
            <person name="Wilson R.K."/>
        </authorList>
    </citation>
    <scope>NUCLEOTIDE SEQUENCE [LARGE SCALE GENOMIC DNA]</scope>
    <source>
        <strain evidence="2 3">DSM 753</strain>
    </source>
</reference>
<organism evidence="2 3">
    <name type="scientific">[Clostridium] leptum DSM 753</name>
    <dbReference type="NCBI Taxonomy" id="428125"/>
    <lineage>
        <taxon>Bacteria</taxon>
        <taxon>Bacillati</taxon>
        <taxon>Bacillota</taxon>
        <taxon>Clostridia</taxon>
        <taxon>Eubacteriales</taxon>
        <taxon>Oscillospiraceae</taxon>
        <taxon>Oscillospiraceae incertae sedis</taxon>
    </lineage>
</organism>
<accession>A7VTY8</accession>
<evidence type="ECO:0000313" key="2">
    <source>
        <dbReference type="EMBL" id="EDO61634.1"/>
    </source>
</evidence>
<dbReference type="EMBL" id="ABCB02000018">
    <property type="protein sequence ID" value="EDO61634.1"/>
    <property type="molecule type" value="Genomic_DNA"/>
</dbReference>
<protein>
    <submittedName>
        <fullName evidence="2">Uncharacterized protein</fullName>
    </submittedName>
</protein>